<evidence type="ECO:0000313" key="4">
    <source>
        <dbReference type="EMBL" id="QXE24366.1"/>
    </source>
</evidence>
<dbReference type="AlphaFoldDB" id="A0A975T8U4"/>
<dbReference type="SUPFAM" id="SSF55103">
    <property type="entry name" value="FAD-linked oxidases, C-terminal domain"/>
    <property type="match status" value="1"/>
</dbReference>
<evidence type="ECO:0000256" key="1">
    <source>
        <dbReference type="ARBA" id="ARBA00022630"/>
    </source>
</evidence>
<dbReference type="PANTHER" id="PTHR11748:SF103">
    <property type="entry name" value="GLYCOLATE OXIDASE SUBUNIT GLCE"/>
    <property type="match status" value="1"/>
</dbReference>
<evidence type="ECO:0000313" key="5">
    <source>
        <dbReference type="Proteomes" id="UP000683511"/>
    </source>
</evidence>
<organism evidence="4 5">
    <name type="scientific">Richelia sinica FACHB-800</name>
    <dbReference type="NCBI Taxonomy" id="1357546"/>
    <lineage>
        <taxon>Bacteria</taxon>
        <taxon>Bacillati</taxon>
        <taxon>Cyanobacteriota</taxon>
        <taxon>Cyanophyceae</taxon>
        <taxon>Nostocales</taxon>
        <taxon>Nostocaceae</taxon>
        <taxon>Richelia</taxon>
    </lineage>
</organism>
<dbReference type="InterPro" id="IPR016166">
    <property type="entry name" value="FAD-bd_PCMH"/>
</dbReference>
<dbReference type="SUPFAM" id="SSF56176">
    <property type="entry name" value="FAD-binding/transporter-associated domain-like"/>
    <property type="match status" value="1"/>
</dbReference>
<dbReference type="GO" id="GO:0003824">
    <property type="term" value="F:catalytic activity"/>
    <property type="evidence" value="ECO:0007669"/>
    <property type="project" value="InterPro"/>
</dbReference>
<dbReference type="Pfam" id="PF01565">
    <property type="entry name" value="FAD_binding_4"/>
    <property type="match status" value="1"/>
</dbReference>
<keyword evidence="2" id="KW-0274">FAD</keyword>
<dbReference type="InterPro" id="IPR016164">
    <property type="entry name" value="FAD-linked_Oxase-like_C"/>
</dbReference>
<evidence type="ECO:0000256" key="2">
    <source>
        <dbReference type="ARBA" id="ARBA00022827"/>
    </source>
</evidence>
<dbReference type="Gene3D" id="3.30.465.10">
    <property type="match status" value="1"/>
</dbReference>
<name>A0A975T8U4_9NOST</name>
<dbReference type="GO" id="GO:0071949">
    <property type="term" value="F:FAD binding"/>
    <property type="evidence" value="ECO:0007669"/>
    <property type="project" value="InterPro"/>
</dbReference>
<reference evidence="4" key="1">
    <citation type="submission" date="2017-04" db="EMBL/GenBank/DDBJ databases">
        <title>Genome deletions in a multicellular cyanobacterial endosymbiont for morphological adaptation in marine diatoms.</title>
        <authorList>
            <person name="Wang Y."/>
            <person name="Gao H."/>
            <person name="Li R."/>
            <person name="Xu X."/>
        </authorList>
    </citation>
    <scope>NUCLEOTIDE SEQUENCE</scope>
    <source>
        <strain evidence="4">FACHB 800</strain>
    </source>
</reference>
<feature type="domain" description="FAD-binding PCMH-type" evidence="3">
    <location>
        <begin position="38"/>
        <end position="217"/>
    </location>
</feature>
<dbReference type="InterPro" id="IPR016169">
    <property type="entry name" value="FAD-bd_PCMH_sub2"/>
</dbReference>
<dbReference type="PANTHER" id="PTHR11748">
    <property type="entry name" value="D-LACTATE DEHYDROGENASE"/>
    <property type="match status" value="1"/>
</dbReference>
<accession>A0A975T8U4</accession>
<sequence length="428" mass="46066">MNAIASTLTTILSEQNAVLAWENLPPTQQQAFQQVIVSKNQPSCIVYPRTQTQLASVITTANQNKWRVLCCGSGSKLNWGGLTQNIDIIVSTEYINQLIEHAVGDLTITVEAGMKFAQIQEILAKSRQTLALDPFAPASATIGGIVATADTGSLRQRYGSVRDQILGITFVRADGQIAKAGGRVVKNVAGYDLMKLFTGAYGTLGMISQVTFRVYPQPESSGTVVLTGQPDAIAQAAATLKASALTPTQADLVSSKLAAVLGLGAEIALLARFQSISESVKEQSQRLLELGQKLGLNGIIYAGEDEIDLWQRLPEQIYSYGLEQRITAKIGVLPTAAVEILNQLELGVIHIGSGLGIANLENQQQTLAVRKLCQTHAGFLSVLTAPLSVKEKIDIWGYNGNALHVMGRIKEQFDKNYILNPGRFVHGI</sequence>
<dbReference type="KEGG" id="rsin:B6N60_03071"/>
<keyword evidence="1" id="KW-0285">Flavoprotein</keyword>
<dbReference type="Proteomes" id="UP000683511">
    <property type="component" value="Chromosome"/>
</dbReference>
<proteinExistence type="predicted"/>
<dbReference type="RefSeq" id="WP_190604272.1">
    <property type="nucleotide sequence ID" value="NZ_CP021056.1"/>
</dbReference>
<keyword evidence="5" id="KW-1185">Reference proteome</keyword>
<dbReference type="InterPro" id="IPR006094">
    <property type="entry name" value="Oxid_FAD_bind_N"/>
</dbReference>
<evidence type="ECO:0000259" key="3">
    <source>
        <dbReference type="PROSITE" id="PS51387"/>
    </source>
</evidence>
<gene>
    <name evidence="4" type="ORF">B6N60_03071</name>
</gene>
<dbReference type="InterPro" id="IPR036318">
    <property type="entry name" value="FAD-bd_PCMH-like_sf"/>
</dbReference>
<dbReference type="EMBL" id="CP021056">
    <property type="protein sequence ID" value="QXE24366.1"/>
    <property type="molecule type" value="Genomic_DNA"/>
</dbReference>
<protein>
    <submittedName>
        <fullName evidence="4">FAD linked oxidase domain protein</fullName>
    </submittedName>
</protein>
<dbReference type="PROSITE" id="PS51387">
    <property type="entry name" value="FAD_PCMH"/>
    <property type="match status" value="1"/>
</dbReference>